<name>A0A9N8DAA7_9STRA</name>
<reference evidence="1" key="1">
    <citation type="submission" date="2020-06" db="EMBL/GenBank/DDBJ databases">
        <authorList>
            <consortium name="Plant Systems Biology data submission"/>
        </authorList>
    </citation>
    <scope>NUCLEOTIDE SEQUENCE</scope>
    <source>
        <strain evidence="1">D6</strain>
    </source>
</reference>
<comment type="caution">
    <text evidence="1">The sequence shown here is derived from an EMBL/GenBank/DDBJ whole genome shotgun (WGS) entry which is preliminary data.</text>
</comment>
<dbReference type="EMBL" id="CAICTM010000014">
    <property type="protein sequence ID" value="CAB9497114.1"/>
    <property type="molecule type" value="Genomic_DNA"/>
</dbReference>
<sequence>MSFNDSLTDFSVRRFSGYICLKPQVGDDLSKAYSHTVIDTIWKKWAMARIAQKKPRVGIMVGHFDESLSSIDSTEHEDPVVKVVGELNSSHEDLSDEEVIEILKSLFCTLAKALKQTQTEFKFYGDDDKYLCQYNISNSKKSLRQSWGKLRASALLDEEEHDETITQHMQLQGMEPPKEVNLEDLLAWYGEMGPTEAEC</sequence>
<accession>A0A9N8DAA7</accession>
<evidence type="ECO:0000313" key="1">
    <source>
        <dbReference type="EMBL" id="CAB9497114.1"/>
    </source>
</evidence>
<evidence type="ECO:0000313" key="2">
    <source>
        <dbReference type="Proteomes" id="UP001153069"/>
    </source>
</evidence>
<organism evidence="1 2">
    <name type="scientific">Seminavis robusta</name>
    <dbReference type="NCBI Taxonomy" id="568900"/>
    <lineage>
        <taxon>Eukaryota</taxon>
        <taxon>Sar</taxon>
        <taxon>Stramenopiles</taxon>
        <taxon>Ochrophyta</taxon>
        <taxon>Bacillariophyta</taxon>
        <taxon>Bacillariophyceae</taxon>
        <taxon>Bacillariophycidae</taxon>
        <taxon>Naviculales</taxon>
        <taxon>Naviculaceae</taxon>
        <taxon>Seminavis</taxon>
    </lineage>
</organism>
<dbReference type="AlphaFoldDB" id="A0A9N8DAA7"/>
<protein>
    <submittedName>
        <fullName evidence="1">Uncharacterized protein</fullName>
    </submittedName>
</protein>
<keyword evidence="2" id="KW-1185">Reference proteome</keyword>
<gene>
    <name evidence="1" type="ORF">SEMRO_14_G010680.1</name>
</gene>
<dbReference type="Proteomes" id="UP001153069">
    <property type="component" value="Unassembled WGS sequence"/>
</dbReference>
<proteinExistence type="predicted"/>